<protein>
    <submittedName>
        <fullName evidence="2">Uncharacterized protein</fullName>
    </submittedName>
</protein>
<dbReference type="AlphaFoldDB" id="W9J4Q7"/>
<feature type="transmembrane region" description="Helical" evidence="1">
    <location>
        <begin position="97"/>
        <end position="119"/>
    </location>
</feature>
<accession>W9J4Q7</accession>
<dbReference type="Proteomes" id="UP000030753">
    <property type="component" value="Unassembled WGS sequence"/>
</dbReference>
<dbReference type="EMBL" id="JH717839">
    <property type="protein sequence ID" value="EWZ00576.1"/>
    <property type="molecule type" value="Genomic_DNA"/>
</dbReference>
<name>W9J4Q7_FUSOX</name>
<keyword evidence="1" id="KW-0812">Transmembrane</keyword>
<sequence>MDRRNMNSGVRFCQWRVELQSFFWIIDSIPLSYMRRHHLPSFIVLESCNRRYQRHKGPDPRHRESFAAIHVEGVSGYAVVPAGLPKSGDSGRRGTRVLPASLSVLFIVLLFLIICGFDSSELRVPKVFYSRRPC</sequence>
<evidence type="ECO:0000256" key="1">
    <source>
        <dbReference type="SAM" id="Phobius"/>
    </source>
</evidence>
<reference evidence="2 3" key="1">
    <citation type="submission" date="2011-06" db="EMBL/GenBank/DDBJ databases">
        <title>The Genome Sequence of Fusarium oxysporum FOSC 3-a.</title>
        <authorList>
            <consortium name="The Broad Institute Genome Sequencing Platform"/>
            <person name="Ma L.-J."/>
            <person name="Gale L.R."/>
            <person name="Schwartz D.C."/>
            <person name="Zhou S."/>
            <person name="Corby-Kistler H."/>
            <person name="Young S.K."/>
            <person name="Zeng Q."/>
            <person name="Gargeya S."/>
            <person name="Fitzgerald M."/>
            <person name="Haas B."/>
            <person name="Abouelleil A."/>
            <person name="Alvarado L."/>
            <person name="Arachchi H.M."/>
            <person name="Berlin A."/>
            <person name="Brown A."/>
            <person name="Chapman S.B."/>
            <person name="Chen Z."/>
            <person name="Dunbar C."/>
            <person name="Freedman E."/>
            <person name="Gearin G."/>
            <person name="Gellesch M."/>
            <person name="Goldberg J."/>
            <person name="Griggs A."/>
            <person name="Gujja S."/>
            <person name="Heiman D."/>
            <person name="Howarth C."/>
            <person name="Larson L."/>
            <person name="Lui A."/>
            <person name="MacDonald P.J.P."/>
            <person name="Mehta T."/>
            <person name="Montmayeur A."/>
            <person name="Murphy C."/>
            <person name="Neiman D."/>
            <person name="Pearson M."/>
            <person name="Priest M."/>
            <person name="Roberts A."/>
            <person name="Saif S."/>
            <person name="Shea T."/>
            <person name="Shenoy N."/>
            <person name="Sisk P."/>
            <person name="Stolte C."/>
            <person name="Sykes S."/>
            <person name="Wortman J."/>
            <person name="Nusbaum C."/>
            <person name="Birren B."/>
        </authorList>
    </citation>
    <scope>NUCLEOTIDE SEQUENCE [LARGE SCALE GENOMIC DNA]</scope>
    <source>
        <strain evidence="3">FOSC 3-a</strain>
    </source>
</reference>
<organism evidence="2 3">
    <name type="scientific">Fusarium oxysporum NRRL 32931</name>
    <dbReference type="NCBI Taxonomy" id="660029"/>
    <lineage>
        <taxon>Eukaryota</taxon>
        <taxon>Fungi</taxon>
        <taxon>Dikarya</taxon>
        <taxon>Ascomycota</taxon>
        <taxon>Pezizomycotina</taxon>
        <taxon>Sordariomycetes</taxon>
        <taxon>Hypocreomycetidae</taxon>
        <taxon>Hypocreales</taxon>
        <taxon>Nectriaceae</taxon>
        <taxon>Fusarium</taxon>
        <taxon>Fusarium oxysporum species complex</taxon>
    </lineage>
</organism>
<proteinExistence type="predicted"/>
<evidence type="ECO:0000313" key="2">
    <source>
        <dbReference type="EMBL" id="EWZ00576.1"/>
    </source>
</evidence>
<keyword evidence="1" id="KW-0472">Membrane</keyword>
<keyword evidence="1" id="KW-1133">Transmembrane helix</keyword>
<evidence type="ECO:0000313" key="3">
    <source>
        <dbReference type="Proteomes" id="UP000030753"/>
    </source>
</evidence>
<gene>
    <name evidence="2" type="ORF">FOYG_00408</name>
</gene>
<dbReference type="HOGENOM" id="CLU_1896278_0_0_1"/>